<dbReference type="InterPro" id="IPR025494">
    <property type="entry name" value="DUF4385"/>
</dbReference>
<dbReference type="Pfam" id="PF14328">
    <property type="entry name" value="DUF4385"/>
    <property type="match status" value="1"/>
</dbReference>
<feature type="compositionally biased region" description="Basic and acidic residues" evidence="1">
    <location>
        <begin position="179"/>
        <end position="195"/>
    </location>
</feature>
<dbReference type="OrthoDB" id="2589819at2759"/>
<evidence type="ECO:0000313" key="3">
    <source>
        <dbReference type="Proteomes" id="UP000309340"/>
    </source>
</evidence>
<comment type="caution">
    <text evidence="2">The sequence shown here is derived from an EMBL/GenBank/DDBJ whole genome shotgun (WGS) entry which is preliminary data.</text>
</comment>
<feature type="compositionally biased region" description="Low complexity" evidence="1">
    <location>
        <begin position="10"/>
        <end position="22"/>
    </location>
</feature>
<accession>A0A4U0WV40</accession>
<feature type="region of interest" description="Disordered" evidence="1">
    <location>
        <begin position="1"/>
        <end position="22"/>
    </location>
</feature>
<proteinExistence type="predicted"/>
<evidence type="ECO:0000313" key="2">
    <source>
        <dbReference type="EMBL" id="TKA66648.1"/>
    </source>
</evidence>
<organism evidence="2 3">
    <name type="scientific">Friedmanniomyces simplex</name>
    <dbReference type="NCBI Taxonomy" id="329884"/>
    <lineage>
        <taxon>Eukaryota</taxon>
        <taxon>Fungi</taxon>
        <taxon>Dikarya</taxon>
        <taxon>Ascomycota</taxon>
        <taxon>Pezizomycotina</taxon>
        <taxon>Dothideomycetes</taxon>
        <taxon>Dothideomycetidae</taxon>
        <taxon>Mycosphaerellales</taxon>
        <taxon>Teratosphaeriaceae</taxon>
        <taxon>Friedmanniomyces</taxon>
    </lineage>
</organism>
<name>A0A4U0WV40_9PEZI</name>
<keyword evidence="3" id="KW-1185">Reference proteome</keyword>
<gene>
    <name evidence="2" type="ORF">B0A55_08051</name>
</gene>
<sequence length="201" mass="22952">MPPEANLKRAAPPGLDTTTLPTPALDDKDLRMSYRIARGEQGVLTFEPYISLLLPHWRFRTIPIAQTSSSTLWQVFQHYVKAGDLVGADMARKFVQMGMTRAKRYANHKGGRKYDRSAREVEREGGARVELARSEDHEGREEKVGASEVFREVWRRCAGDERYLGLKMEFLAEQKVWDRERKKDVKKGGAEAVKDEEVDDG</sequence>
<dbReference type="Proteomes" id="UP000309340">
    <property type="component" value="Unassembled WGS sequence"/>
</dbReference>
<reference evidence="2 3" key="1">
    <citation type="submission" date="2017-03" db="EMBL/GenBank/DDBJ databases">
        <title>Genomes of endolithic fungi from Antarctica.</title>
        <authorList>
            <person name="Coleine C."/>
            <person name="Masonjones S."/>
            <person name="Stajich J.E."/>
        </authorList>
    </citation>
    <scope>NUCLEOTIDE SEQUENCE [LARGE SCALE GENOMIC DNA]</scope>
    <source>
        <strain evidence="2 3">CCFEE 5184</strain>
    </source>
</reference>
<dbReference type="EMBL" id="NAJQ01000630">
    <property type="protein sequence ID" value="TKA66648.1"/>
    <property type="molecule type" value="Genomic_DNA"/>
</dbReference>
<protein>
    <submittedName>
        <fullName evidence="2">Uncharacterized protein</fullName>
    </submittedName>
</protein>
<evidence type="ECO:0000256" key="1">
    <source>
        <dbReference type="SAM" id="MobiDB-lite"/>
    </source>
</evidence>
<dbReference type="AlphaFoldDB" id="A0A4U0WV40"/>
<feature type="region of interest" description="Disordered" evidence="1">
    <location>
        <begin position="179"/>
        <end position="201"/>
    </location>
</feature>